<dbReference type="SUPFAM" id="SSF51430">
    <property type="entry name" value="NAD(P)-linked oxidoreductase"/>
    <property type="match status" value="1"/>
</dbReference>
<proteinExistence type="predicted"/>
<reference evidence="3 4" key="1">
    <citation type="submission" date="2020-03" db="EMBL/GenBank/DDBJ databases">
        <title>FDA dAtabase for Regulatory Grade micrObial Sequences (FDA-ARGOS): Supporting development and validation of Infectious Disease Dx tests.</title>
        <authorList>
            <person name="Campos J."/>
            <person name="Goldberg B."/>
            <person name="Tallon L."/>
            <person name="Sadzewicz L."/>
            <person name="Vavikolanu K."/>
            <person name="Mehta A."/>
            <person name="Aluvathingal J."/>
            <person name="Nadendla S."/>
            <person name="Nandy P."/>
            <person name="Geyer C."/>
            <person name="Yan Y."/>
            <person name="Sichtig H."/>
        </authorList>
    </citation>
    <scope>NUCLEOTIDE SEQUENCE [LARGE SCALE GENOMIC DNA]</scope>
    <source>
        <strain evidence="3 4">FDAARGOS_656</strain>
    </source>
</reference>
<protein>
    <submittedName>
        <fullName evidence="3">Aldo/keto reductase family protein</fullName>
    </submittedName>
</protein>
<dbReference type="Gene3D" id="3.20.20.100">
    <property type="entry name" value="NADP-dependent oxidoreductase domain"/>
    <property type="match status" value="1"/>
</dbReference>
<dbReference type="Proteomes" id="UP000536275">
    <property type="component" value="Unassembled WGS sequence"/>
</dbReference>
<dbReference type="InterPro" id="IPR050523">
    <property type="entry name" value="AKR_Detox_Biosynth"/>
</dbReference>
<organism evidence="3 4">
    <name type="scientific">Candida albicans</name>
    <name type="common">Yeast</name>
    <dbReference type="NCBI Taxonomy" id="5476"/>
    <lineage>
        <taxon>Eukaryota</taxon>
        <taxon>Fungi</taxon>
        <taxon>Dikarya</taxon>
        <taxon>Ascomycota</taxon>
        <taxon>Saccharomycotina</taxon>
        <taxon>Pichiomycetes</taxon>
        <taxon>Debaryomycetaceae</taxon>
        <taxon>Candida/Lodderomyces clade</taxon>
        <taxon>Candida</taxon>
    </lineage>
</organism>
<dbReference type="PANTHER" id="PTHR43364">
    <property type="entry name" value="NADH-SPECIFIC METHYLGLYOXAL REDUCTASE-RELATED"/>
    <property type="match status" value="1"/>
</dbReference>
<gene>
    <name evidence="3" type="ORF">FOB64_006272</name>
</gene>
<feature type="domain" description="NADP-dependent oxidoreductase" evidence="2">
    <location>
        <begin position="5"/>
        <end position="138"/>
    </location>
</feature>
<dbReference type="InterPro" id="IPR023210">
    <property type="entry name" value="NADP_OxRdtase_dom"/>
</dbReference>
<evidence type="ECO:0000313" key="3">
    <source>
        <dbReference type="EMBL" id="KAF6063280.1"/>
    </source>
</evidence>
<dbReference type="Pfam" id="PF00248">
    <property type="entry name" value="Aldo_ket_red"/>
    <property type="match status" value="1"/>
</dbReference>
<evidence type="ECO:0000313" key="4">
    <source>
        <dbReference type="Proteomes" id="UP000536275"/>
    </source>
</evidence>
<name>A0A8H6BVU7_CANAX</name>
<evidence type="ECO:0000256" key="1">
    <source>
        <dbReference type="ARBA" id="ARBA00023002"/>
    </source>
</evidence>
<keyword evidence="1" id="KW-0560">Oxidoreductase</keyword>
<dbReference type="AlphaFoldDB" id="A0A8H6BVU7"/>
<accession>A0A8H6BVU7</accession>
<dbReference type="InterPro" id="IPR036812">
    <property type="entry name" value="NAD(P)_OxRdtase_dom_sf"/>
</dbReference>
<dbReference type="GO" id="GO:0016491">
    <property type="term" value="F:oxidoreductase activity"/>
    <property type="evidence" value="ECO:0007669"/>
    <property type="project" value="UniProtKB-KW"/>
</dbReference>
<evidence type="ECO:0000259" key="2">
    <source>
        <dbReference type="Pfam" id="PF00248"/>
    </source>
</evidence>
<dbReference type="PANTHER" id="PTHR43364:SF15">
    <property type="entry name" value="ARYL-ALCOHOL DEHYDROGENASE AAD16-RELATED"/>
    <property type="match status" value="1"/>
</dbReference>
<sequence>MGSMDVYSNGKSEELIGKFIKKFNIPRDRIVILSKVFFPVDPQTPGFSLATRDNFPVLDYYNSQGLSRKHVLQAVQNSVERLGTYIDVLQVHRLDKDTPKKEIMKTLNDVVDQGLARYIGASSMKATELAQLQFIAEQNHWHKFISMQTIII</sequence>
<dbReference type="EMBL" id="JABWAD010000061">
    <property type="protein sequence ID" value="KAF6063280.1"/>
    <property type="molecule type" value="Genomic_DNA"/>
</dbReference>
<comment type="caution">
    <text evidence="3">The sequence shown here is derived from an EMBL/GenBank/DDBJ whole genome shotgun (WGS) entry which is preliminary data.</text>
</comment>